<evidence type="ECO:0000313" key="4">
    <source>
        <dbReference type="EMBL" id="MBB3892614.1"/>
    </source>
</evidence>
<evidence type="ECO:0000256" key="1">
    <source>
        <dbReference type="ARBA" id="ARBA00008918"/>
    </source>
</evidence>
<proteinExistence type="inferred from homology"/>
<reference evidence="4 5" key="1">
    <citation type="submission" date="2020-08" db="EMBL/GenBank/DDBJ databases">
        <title>Genomic Encyclopedia of Type Strains, Phase IV (KMG-IV): sequencing the most valuable type-strain genomes for metagenomic binning, comparative biology and taxonomic classification.</title>
        <authorList>
            <person name="Goeker M."/>
        </authorList>
    </citation>
    <scope>NUCLEOTIDE SEQUENCE [LARGE SCALE GENOMIC DNA]</scope>
    <source>
        <strain evidence="4 5">DSM 21793</strain>
    </source>
</reference>
<organism evidence="4 5">
    <name type="scientific">Phenylobacterium haematophilum</name>
    <dbReference type="NCBI Taxonomy" id="98513"/>
    <lineage>
        <taxon>Bacteria</taxon>
        <taxon>Pseudomonadati</taxon>
        <taxon>Pseudomonadota</taxon>
        <taxon>Alphaproteobacteria</taxon>
        <taxon>Caulobacterales</taxon>
        <taxon>Caulobacteraceae</taxon>
        <taxon>Phenylobacterium</taxon>
    </lineage>
</organism>
<sequence>MRALAALAVALVLVGPGPAWADAGPNRDGIRVEVTADPGGSSGLIRGSVEIDAPPEAVWKVVVDCDLAPRMVKRLKSCRILEHDPAGRWDVREHVSRAGILPAVRSVFRSEYDPPHRIRFYREGGQLQVLNGEWRLIPLDGGARTRVLYESRASTPFAIPAPIARMALRRDIPDALAALRREVMARTK</sequence>
<feature type="signal peptide" evidence="2">
    <location>
        <begin position="1"/>
        <end position="21"/>
    </location>
</feature>
<dbReference type="AlphaFoldDB" id="A0A840A2S5"/>
<dbReference type="Pfam" id="PF03364">
    <property type="entry name" value="Polyketide_cyc"/>
    <property type="match status" value="1"/>
</dbReference>
<dbReference type="Gene3D" id="3.30.530.20">
    <property type="match status" value="1"/>
</dbReference>
<dbReference type="InterPro" id="IPR023393">
    <property type="entry name" value="START-like_dom_sf"/>
</dbReference>
<dbReference type="EMBL" id="JACIDK010000005">
    <property type="protein sequence ID" value="MBB3892614.1"/>
    <property type="molecule type" value="Genomic_DNA"/>
</dbReference>
<evidence type="ECO:0000259" key="3">
    <source>
        <dbReference type="Pfam" id="PF03364"/>
    </source>
</evidence>
<evidence type="ECO:0000313" key="5">
    <source>
        <dbReference type="Proteomes" id="UP000530564"/>
    </source>
</evidence>
<dbReference type="InterPro" id="IPR005031">
    <property type="entry name" value="COQ10_START"/>
</dbReference>
<comment type="caution">
    <text evidence="4">The sequence shown here is derived from an EMBL/GenBank/DDBJ whole genome shotgun (WGS) entry which is preliminary data.</text>
</comment>
<dbReference type="SUPFAM" id="SSF55961">
    <property type="entry name" value="Bet v1-like"/>
    <property type="match status" value="1"/>
</dbReference>
<evidence type="ECO:0000256" key="2">
    <source>
        <dbReference type="SAM" id="SignalP"/>
    </source>
</evidence>
<accession>A0A840A2S5</accession>
<name>A0A840A2S5_9CAUL</name>
<comment type="similarity">
    <text evidence="1">Belongs to the ribosome association toxin RatA family.</text>
</comment>
<dbReference type="RefSeq" id="WP_183775253.1">
    <property type="nucleotide sequence ID" value="NZ_JACIDK010000005.1"/>
</dbReference>
<dbReference type="Proteomes" id="UP000530564">
    <property type="component" value="Unassembled WGS sequence"/>
</dbReference>
<protein>
    <submittedName>
        <fullName evidence="4">Uncharacterized protein YndB with AHSA1/START domain</fullName>
    </submittedName>
</protein>
<keyword evidence="5" id="KW-1185">Reference proteome</keyword>
<keyword evidence="2" id="KW-0732">Signal</keyword>
<feature type="chain" id="PRO_5032334279" evidence="2">
    <location>
        <begin position="22"/>
        <end position="188"/>
    </location>
</feature>
<feature type="domain" description="Coenzyme Q-binding protein COQ10 START" evidence="3">
    <location>
        <begin position="51"/>
        <end position="180"/>
    </location>
</feature>
<gene>
    <name evidence="4" type="ORF">GGQ61_003350</name>
</gene>